<keyword evidence="3" id="KW-1133">Transmembrane helix</keyword>
<dbReference type="EMBL" id="RBCJ01000003">
    <property type="protein sequence ID" value="RKN79710.1"/>
    <property type="molecule type" value="Genomic_DNA"/>
</dbReference>
<feature type="transmembrane region" description="Helical" evidence="3">
    <location>
        <begin position="157"/>
        <end position="177"/>
    </location>
</feature>
<feature type="transmembrane region" description="Helical" evidence="3">
    <location>
        <begin position="375"/>
        <end position="393"/>
    </location>
</feature>
<dbReference type="OrthoDB" id="666059at2"/>
<evidence type="ECO:0000313" key="5">
    <source>
        <dbReference type="Proteomes" id="UP000276603"/>
    </source>
</evidence>
<feature type="transmembrane region" description="Helical" evidence="3">
    <location>
        <begin position="259"/>
        <end position="277"/>
    </location>
</feature>
<feature type="transmembrane region" description="Helical" evidence="3">
    <location>
        <begin position="183"/>
        <end position="203"/>
    </location>
</feature>
<feature type="region of interest" description="Disordered" evidence="2">
    <location>
        <begin position="54"/>
        <end position="77"/>
    </location>
</feature>
<feature type="transmembrane region" description="Helical" evidence="3">
    <location>
        <begin position="750"/>
        <end position="770"/>
    </location>
</feature>
<feature type="transmembrane region" description="Helical" evidence="3">
    <location>
        <begin position="399"/>
        <end position="416"/>
    </location>
</feature>
<feature type="coiled-coil region" evidence="1">
    <location>
        <begin position="7"/>
        <end position="34"/>
    </location>
</feature>
<dbReference type="RefSeq" id="WP_120712518.1">
    <property type="nucleotide sequence ID" value="NZ_RBCJ01000003.1"/>
</dbReference>
<feature type="transmembrane region" description="Helical" evidence="3">
    <location>
        <begin position="233"/>
        <end position="252"/>
    </location>
</feature>
<dbReference type="AlphaFoldDB" id="A0A3B0C3C0"/>
<feature type="transmembrane region" description="Helical" evidence="3">
    <location>
        <begin position="461"/>
        <end position="481"/>
    </location>
</feature>
<evidence type="ECO:0000256" key="1">
    <source>
        <dbReference type="SAM" id="Coils"/>
    </source>
</evidence>
<protein>
    <submittedName>
        <fullName evidence="4">DUF2339 domain-containing protein</fullName>
    </submittedName>
</protein>
<dbReference type="InterPro" id="IPR019286">
    <property type="entry name" value="DUF2339_TM"/>
</dbReference>
<organism evidence="4 5">
    <name type="scientific">Ulvibacterium marinum</name>
    <dbReference type="NCBI Taxonomy" id="2419782"/>
    <lineage>
        <taxon>Bacteria</taxon>
        <taxon>Pseudomonadati</taxon>
        <taxon>Bacteroidota</taxon>
        <taxon>Flavobacteriia</taxon>
        <taxon>Flavobacteriales</taxon>
        <taxon>Flavobacteriaceae</taxon>
        <taxon>Ulvibacterium</taxon>
    </lineage>
</organism>
<feature type="transmembrane region" description="Helical" evidence="3">
    <location>
        <begin position="667"/>
        <end position="684"/>
    </location>
</feature>
<keyword evidence="3" id="KW-0812">Transmembrane</keyword>
<comment type="caution">
    <text evidence="4">The sequence shown here is derived from an EMBL/GenBank/DDBJ whole genome shotgun (WGS) entry which is preliminary data.</text>
</comment>
<feature type="transmembrane region" description="Helical" evidence="3">
    <location>
        <begin position="318"/>
        <end position="337"/>
    </location>
</feature>
<feature type="transmembrane region" description="Helical" evidence="3">
    <location>
        <begin position="130"/>
        <end position="150"/>
    </location>
</feature>
<feature type="transmembrane region" description="Helical" evidence="3">
    <location>
        <begin position="720"/>
        <end position="738"/>
    </location>
</feature>
<feature type="transmembrane region" description="Helical" evidence="3">
    <location>
        <begin position="343"/>
        <end position="366"/>
    </location>
</feature>
<evidence type="ECO:0000256" key="3">
    <source>
        <dbReference type="SAM" id="Phobius"/>
    </source>
</evidence>
<dbReference type="Proteomes" id="UP000276603">
    <property type="component" value="Unassembled WGS sequence"/>
</dbReference>
<dbReference type="Pfam" id="PF10101">
    <property type="entry name" value="DUF2339"/>
    <property type="match status" value="1"/>
</dbReference>
<name>A0A3B0C3C0_9FLAO</name>
<sequence>MDNKDKIEHLRSELEKLLKRQNDISEDINSLRVEIDKLHNSETRQEDKALPRDYMTGVKPNQDLSSPKKEIESGLLGRTTPEVNESQKIQSNLEKFIGENLINKIGIAVTVIGIALGAKYSIEHDLVSPLVRIILGYLSGIVLLGFGFKLRKTYKNYSAVLVSGAISILYFITYFAYNSYGLFPQMTAFLLMVIFTIFSVFVAINYNKQVIAHIGLVGGYAVPFLLNEGSGEAVTLFSYITIINTGILIISFKKYWKSLFYSSFGFTWLIFFLWYLSRYRVDEHFGQSLIFLCIFFITFYLTFLTYKLIKKEEFRIENIILLLLNSFIFYGIGYAILGDHQVGQQLLGVFTICNAIIHFLVSILIYRQRIIDRNISYFVSGIALVFVSITIPIQLDGNWVTLLWAGEAALLFWIGRRNSTYIYEKLSYFLMFLAFFSNLQDWATMYGTYKAESTNLRIKPLLNINFLSSLLVSAAFGFINLVNRSKKYSSYLNPQRRLSKIISFSIPAFFLFTLYGAFHLEIANFWDQQFVDSTITIGEEDVQYHGLYKNHDLLRFKTIWLINYTLFFVSTLSFLNIRKLKERSLGTVNLCLIVLSVVIFLTLGLHALSELRISYLEQTLSQYYQRGIGNISLRYISLAFVALALFMSHKYIGQDFLKRNFRIPFDFFLHTSILWVLSSELINWTDIMESTQYQKLGLSILWGSYSFWLIVLGIWKKKKYLRIGAITLFAATLLKLFIYDISHLDTFKKAIVFVLLGILLLISSFLYNKYKHIISETKKN</sequence>
<evidence type="ECO:0000256" key="2">
    <source>
        <dbReference type="SAM" id="MobiDB-lite"/>
    </source>
</evidence>
<proteinExistence type="predicted"/>
<dbReference type="PANTHER" id="PTHR38434:SF1">
    <property type="entry name" value="BLL2549 PROTEIN"/>
    <property type="match status" value="1"/>
</dbReference>
<feature type="transmembrane region" description="Helical" evidence="3">
    <location>
        <begin position="101"/>
        <end position="118"/>
    </location>
</feature>
<feature type="transmembrane region" description="Helical" evidence="3">
    <location>
        <begin position="558"/>
        <end position="575"/>
    </location>
</feature>
<gene>
    <name evidence="4" type="ORF">D7Z94_15590</name>
</gene>
<keyword evidence="5" id="KW-1185">Reference proteome</keyword>
<feature type="transmembrane region" description="Helical" evidence="3">
    <location>
        <begin position="696"/>
        <end position="715"/>
    </location>
</feature>
<feature type="transmembrane region" description="Helical" evidence="3">
    <location>
        <begin position="501"/>
        <end position="518"/>
    </location>
</feature>
<feature type="transmembrane region" description="Helical" evidence="3">
    <location>
        <begin position="587"/>
        <end position="608"/>
    </location>
</feature>
<keyword evidence="3" id="KW-0472">Membrane</keyword>
<accession>A0A3B0C3C0</accession>
<feature type="transmembrane region" description="Helical" evidence="3">
    <location>
        <begin position="628"/>
        <end position="646"/>
    </location>
</feature>
<keyword evidence="1" id="KW-0175">Coiled coil</keyword>
<feature type="transmembrane region" description="Helical" evidence="3">
    <location>
        <begin position="428"/>
        <end position="449"/>
    </location>
</feature>
<reference evidence="4 5" key="1">
    <citation type="submission" date="2018-10" db="EMBL/GenBank/DDBJ databases">
        <title>Ulvibacterium marinum gen. nov., sp. nov., a novel marine bacterium of the family Flavobacteriaceae, isolated from a culture of the green alga Ulva prolifera.</title>
        <authorList>
            <person name="Zhang Z."/>
        </authorList>
    </citation>
    <scope>NUCLEOTIDE SEQUENCE [LARGE SCALE GENOMIC DNA]</scope>
    <source>
        <strain evidence="4 5">CCMM003</strain>
    </source>
</reference>
<evidence type="ECO:0000313" key="4">
    <source>
        <dbReference type="EMBL" id="RKN79710.1"/>
    </source>
</evidence>
<dbReference type="PANTHER" id="PTHR38434">
    <property type="entry name" value="BLL2549 PROTEIN"/>
    <property type="match status" value="1"/>
</dbReference>
<feature type="transmembrane region" description="Helical" evidence="3">
    <location>
        <begin position="289"/>
        <end position="306"/>
    </location>
</feature>
<feature type="transmembrane region" description="Helical" evidence="3">
    <location>
        <begin position="210"/>
        <end position="227"/>
    </location>
</feature>